<organism evidence="1 2">
    <name type="scientific">Sporothrix bragantina</name>
    <dbReference type="NCBI Taxonomy" id="671064"/>
    <lineage>
        <taxon>Eukaryota</taxon>
        <taxon>Fungi</taxon>
        <taxon>Dikarya</taxon>
        <taxon>Ascomycota</taxon>
        <taxon>Pezizomycotina</taxon>
        <taxon>Sordariomycetes</taxon>
        <taxon>Sordariomycetidae</taxon>
        <taxon>Ophiostomatales</taxon>
        <taxon>Ophiostomataceae</taxon>
        <taxon>Sporothrix</taxon>
    </lineage>
</organism>
<gene>
    <name evidence="1" type="ORF">SBRCBS47491_009077</name>
</gene>
<dbReference type="EMBL" id="CAWUHC010000133">
    <property type="protein sequence ID" value="CAK7234816.1"/>
    <property type="molecule type" value="Genomic_DNA"/>
</dbReference>
<dbReference type="Proteomes" id="UP001642406">
    <property type="component" value="Unassembled WGS sequence"/>
</dbReference>
<protein>
    <submittedName>
        <fullName evidence="1">Uncharacterized protein</fullName>
    </submittedName>
</protein>
<comment type="caution">
    <text evidence="1">The sequence shown here is derived from an EMBL/GenBank/DDBJ whole genome shotgun (WGS) entry which is preliminary data.</text>
</comment>
<sequence length="336" mass="36692">MNFGSRVEFSTNNYSVAFSKVPLPCSESFYASGMKDVDKRGDGSVFAELVRGIKLWSDSGTATQSQLSLYSRQVSAQLAFEHAQAVSQLVKLSQRRYKIDPDRIPSFVSYAAYSACAVQIPFFWCSNQDVQTRARSNVLMNLRGINSWTLYKTLSRNPPRLNDEPKFMDSSMLDFNWLGTDRAAKSIMSYSEIVWQSAGSYVERTDAEITDLGLSSRSRPSSVPPADDAVTSLIDELSSSATTTVTSTSAGPTNIITPGNAVIHDGAFSNDGTGAAGLGLSPPTFDTNLDFFMPCSPNDGVGFVEAQTDMSSSQQLASFNTWLQQIESEMLFHSPL</sequence>
<keyword evidence="2" id="KW-1185">Reference proteome</keyword>
<evidence type="ECO:0000313" key="2">
    <source>
        <dbReference type="Proteomes" id="UP001642406"/>
    </source>
</evidence>
<name>A0ABP0CUU9_9PEZI</name>
<reference evidence="1 2" key="1">
    <citation type="submission" date="2024-01" db="EMBL/GenBank/DDBJ databases">
        <authorList>
            <person name="Allen C."/>
            <person name="Tagirdzhanova G."/>
        </authorList>
    </citation>
    <scope>NUCLEOTIDE SEQUENCE [LARGE SCALE GENOMIC DNA]</scope>
</reference>
<accession>A0ABP0CUU9</accession>
<evidence type="ECO:0000313" key="1">
    <source>
        <dbReference type="EMBL" id="CAK7234816.1"/>
    </source>
</evidence>
<proteinExistence type="predicted"/>